<dbReference type="OrthoDB" id="4547474at2"/>
<dbReference type="Proteomes" id="UP000238916">
    <property type="component" value="Unassembled WGS sequence"/>
</dbReference>
<organism evidence="1 2">
    <name type="scientific">Candidatus Desulfosporosinus infrequens</name>
    <dbReference type="NCBI Taxonomy" id="2043169"/>
    <lineage>
        <taxon>Bacteria</taxon>
        <taxon>Bacillati</taxon>
        <taxon>Bacillota</taxon>
        <taxon>Clostridia</taxon>
        <taxon>Eubacteriales</taxon>
        <taxon>Desulfitobacteriaceae</taxon>
        <taxon>Desulfosporosinus</taxon>
    </lineage>
</organism>
<dbReference type="EMBL" id="OMOF01000445">
    <property type="protein sequence ID" value="SPF51234.1"/>
    <property type="molecule type" value="Genomic_DNA"/>
</dbReference>
<accession>A0A2U3LHA5</accession>
<reference evidence="2" key="1">
    <citation type="submission" date="2018-02" db="EMBL/GenBank/DDBJ databases">
        <authorList>
            <person name="Hausmann B."/>
        </authorList>
    </citation>
    <scope>NUCLEOTIDE SEQUENCE [LARGE SCALE GENOMIC DNA]</scope>
    <source>
        <strain evidence="2">Peat soil MAG SbF1</strain>
    </source>
</reference>
<sequence>MKLGKKPFKPSHKDLLYKNYRGTALPPIPATFGHQALVSNYGMLANDTLGDCVIAGSDHAVELWTAEGSKQAQFTDANAIADYSAITGYNPNDPNSDQGTDIRTALEYMRTTGMIDANGIRHKIGAYLALDQTNFNEILEAAFLLSDVKLGIQVPSTAQDQFSAGQPWTVVPGATIEGGHDVEFDGWDGTWISVITWGAVQKMSKEFFETYCDEAWAQLSTEMLNGQGLSLEGFNLTQLQADLAALTSVTPAPALVDYFVRVTGLTKAQADSVAAGLATMGVEEGPEEATGVTFYVEVNGITKDQADFVVTNLENEGYKVETGQK</sequence>
<evidence type="ECO:0000313" key="2">
    <source>
        <dbReference type="Proteomes" id="UP000238916"/>
    </source>
</evidence>
<dbReference type="AlphaFoldDB" id="A0A2U3LHA5"/>
<gene>
    <name evidence="1" type="ORF">SBF1_50118</name>
</gene>
<protein>
    <submittedName>
        <fullName evidence="1">Uncharacterized protein</fullName>
    </submittedName>
</protein>
<name>A0A2U3LHA5_9FIRM</name>
<evidence type="ECO:0000313" key="1">
    <source>
        <dbReference type="EMBL" id="SPF51234.1"/>
    </source>
</evidence>
<proteinExistence type="predicted"/>